<name>A0A078J4I3_BRANA</name>
<sequence length="22" mass="2890">MYLQTRYEHWRKGIKLEILQRK</sequence>
<dbReference type="Proteomes" id="UP000028999">
    <property type="component" value="Unassembled WGS sequence"/>
</dbReference>
<dbReference type="EMBL" id="LK033956">
    <property type="protein sequence ID" value="CDY61101.1"/>
    <property type="molecule type" value="Genomic_DNA"/>
</dbReference>
<gene>
    <name evidence="1" type="primary">BnaCnng37350D</name>
    <name evidence="1" type="ORF">GSBRNA2T00030584001</name>
</gene>
<protein>
    <submittedName>
        <fullName evidence="1">BnaCnng37350D protein</fullName>
    </submittedName>
</protein>
<evidence type="ECO:0000313" key="2">
    <source>
        <dbReference type="Proteomes" id="UP000028999"/>
    </source>
</evidence>
<keyword evidence="2" id="KW-1185">Reference proteome</keyword>
<reference evidence="1 2" key="1">
    <citation type="journal article" date="2014" name="Science">
        <title>Plant genetics. Early allopolyploid evolution in the post-Neolithic Brassica napus oilseed genome.</title>
        <authorList>
            <person name="Chalhoub B."/>
            <person name="Denoeud F."/>
            <person name="Liu S."/>
            <person name="Parkin I.A."/>
            <person name="Tang H."/>
            <person name="Wang X."/>
            <person name="Chiquet J."/>
            <person name="Belcram H."/>
            <person name="Tong C."/>
            <person name="Samans B."/>
            <person name="Correa M."/>
            <person name="Da Silva C."/>
            <person name="Just J."/>
            <person name="Falentin C."/>
            <person name="Koh C.S."/>
            <person name="Le Clainche I."/>
            <person name="Bernard M."/>
            <person name="Bento P."/>
            <person name="Noel B."/>
            <person name="Labadie K."/>
            <person name="Alberti A."/>
            <person name="Charles M."/>
            <person name="Arnaud D."/>
            <person name="Guo H."/>
            <person name="Daviaud C."/>
            <person name="Alamery S."/>
            <person name="Jabbari K."/>
            <person name="Zhao M."/>
            <person name="Edger P.P."/>
            <person name="Chelaifa H."/>
            <person name="Tack D."/>
            <person name="Lassalle G."/>
            <person name="Mestiri I."/>
            <person name="Schnel N."/>
            <person name="Le Paslier M.C."/>
            <person name="Fan G."/>
            <person name="Renault V."/>
            <person name="Bayer P.E."/>
            <person name="Golicz A.A."/>
            <person name="Manoli S."/>
            <person name="Lee T.H."/>
            <person name="Thi V.H."/>
            <person name="Chalabi S."/>
            <person name="Hu Q."/>
            <person name="Fan C."/>
            <person name="Tollenaere R."/>
            <person name="Lu Y."/>
            <person name="Battail C."/>
            <person name="Shen J."/>
            <person name="Sidebottom C.H."/>
            <person name="Wang X."/>
            <person name="Canaguier A."/>
            <person name="Chauveau A."/>
            <person name="Berard A."/>
            <person name="Deniot G."/>
            <person name="Guan M."/>
            <person name="Liu Z."/>
            <person name="Sun F."/>
            <person name="Lim Y.P."/>
            <person name="Lyons E."/>
            <person name="Town C.D."/>
            <person name="Bancroft I."/>
            <person name="Wang X."/>
            <person name="Meng J."/>
            <person name="Ma J."/>
            <person name="Pires J.C."/>
            <person name="King G.J."/>
            <person name="Brunel D."/>
            <person name="Delourme R."/>
            <person name="Renard M."/>
            <person name="Aury J.M."/>
            <person name="Adams K.L."/>
            <person name="Batley J."/>
            <person name="Snowdon R.J."/>
            <person name="Tost J."/>
            <person name="Edwards D."/>
            <person name="Zhou Y."/>
            <person name="Hua W."/>
            <person name="Sharpe A.G."/>
            <person name="Paterson A.H."/>
            <person name="Guan C."/>
            <person name="Wincker P."/>
        </authorList>
    </citation>
    <scope>NUCLEOTIDE SEQUENCE [LARGE SCALE GENOMIC DNA]</scope>
    <source>
        <strain evidence="2">cv. Darmor-bzh</strain>
    </source>
</reference>
<dbReference type="AlphaFoldDB" id="A0A078J4I3"/>
<dbReference type="PaxDb" id="3708-A0A078J4I3"/>
<proteinExistence type="predicted"/>
<evidence type="ECO:0000313" key="1">
    <source>
        <dbReference type="EMBL" id="CDY61101.1"/>
    </source>
</evidence>
<organism evidence="1 2">
    <name type="scientific">Brassica napus</name>
    <name type="common">Rape</name>
    <dbReference type="NCBI Taxonomy" id="3708"/>
    <lineage>
        <taxon>Eukaryota</taxon>
        <taxon>Viridiplantae</taxon>
        <taxon>Streptophyta</taxon>
        <taxon>Embryophyta</taxon>
        <taxon>Tracheophyta</taxon>
        <taxon>Spermatophyta</taxon>
        <taxon>Magnoliopsida</taxon>
        <taxon>eudicotyledons</taxon>
        <taxon>Gunneridae</taxon>
        <taxon>Pentapetalae</taxon>
        <taxon>rosids</taxon>
        <taxon>malvids</taxon>
        <taxon>Brassicales</taxon>
        <taxon>Brassicaceae</taxon>
        <taxon>Brassiceae</taxon>
        <taxon>Brassica</taxon>
    </lineage>
</organism>
<dbReference type="Gramene" id="CDY61101">
    <property type="protein sequence ID" value="CDY61101"/>
    <property type="gene ID" value="GSBRNA2T00030584001"/>
</dbReference>
<accession>A0A078J4I3</accession>